<sequence length="105" mass="11292">MRIFAITTLSGLLVLWSAATAIAGQDCISAWKQNPVSQSCKAYSSATSPDQDIPEVIDLENDQCRMTVTCKNQYGGGTPNPSTDIDMAELKNVHNCNGLLQVDPC</sequence>
<gene>
    <name evidence="2" type="ORF">SAMN04490185_1660</name>
</gene>
<evidence type="ECO:0000313" key="2">
    <source>
        <dbReference type="EMBL" id="SEC56956.1"/>
    </source>
</evidence>
<organism evidence="2 3">
    <name type="scientific">Pseudomonas frederiksbergensis</name>
    <dbReference type="NCBI Taxonomy" id="104087"/>
    <lineage>
        <taxon>Bacteria</taxon>
        <taxon>Pseudomonadati</taxon>
        <taxon>Pseudomonadota</taxon>
        <taxon>Gammaproteobacteria</taxon>
        <taxon>Pseudomonadales</taxon>
        <taxon>Pseudomonadaceae</taxon>
        <taxon>Pseudomonas</taxon>
    </lineage>
</organism>
<proteinExistence type="predicted"/>
<keyword evidence="1" id="KW-0732">Signal</keyword>
<protein>
    <submittedName>
        <fullName evidence="2">Uncharacterized protein</fullName>
    </submittedName>
</protein>
<accession>A0A1H4TKC8</accession>
<dbReference type="AlphaFoldDB" id="A0A1H4TKC8"/>
<feature type="signal peptide" evidence="1">
    <location>
        <begin position="1"/>
        <end position="23"/>
    </location>
</feature>
<name>A0A1H4TKC8_9PSED</name>
<dbReference type="EMBL" id="FNTF01000002">
    <property type="protein sequence ID" value="SEC56956.1"/>
    <property type="molecule type" value="Genomic_DNA"/>
</dbReference>
<evidence type="ECO:0000256" key="1">
    <source>
        <dbReference type="SAM" id="SignalP"/>
    </source>
</evidence>
<feature type="chain" id="PRO_5010241939" evidence="1">
    <location>
        <begin position="24"/>
        <end position="105"/>
    </location>
</feature>
<dbReference type="RefSeq" id="WP_074873388.1">
    <property type="nucleotide sequence ID" value="NZ_FNTF01000002.1"/>
</dbReference>
<dbReference type="Proteomes" id="UP000183114">
    <property type="component" value="Unassembled WGS sequence"/>
</dbReference>
<evidence type="ECO:0000313" key="3">
    <source>
        <dbReference type="Proteomes" id="UP000183114"/>
    </source>
</evidence>
<reference evidence="2 3" key="1">
    <citation type="submission" date="2016-10" db="EMBL/GenBank/DDBJ databases">
        <authorList>
            <person name="de Groot N.N."/>
        </authorList>
    </citation>
    <scope>NUCLEOTIDE SEQUENCE [LARGE SCALE GENOMIC DNA]</scope>
    <source>
        <strain evidence="2 3">BS3655</strain>
    </source>
</reference>